<comment type="caution">
    <text evidence="2">The sequence shown here is derived from an EMBL/GenBank/DDBJ whole genome shotgun (WGS) entry which is preliminary data.</text>
</comment>
<evidence type="ECO:0000256" key="1">
    <source>
        <dbReference type="SAM" id="SignalP"/>
    </source>
</evidence>
<feature type="signal peptide" evidence="1">
    <location>
        <begin position="1"/>
        <end position="23"/>
    </location>
</feature>
<protein>
    <recommendedName>
        <fullName evidence="4">Dirigent protein</fullName>
    </recommendedName>
</protein>
<feature type="chain" id="PRO_5043493804" description="Dirigent protein" evidence="1">
    <location>
        <begin position="24"/>
        <end position="101"/>
    </location>
</feature>
<gene>
    <name evidence="2" type="ORF">LVIROSA_LOCUS14655</name>
</gene>
<dbReference type="AlphaFoldDB" id="A0AAU9MPE6"/>
<reference evidence="2 3" key="1">
    <citation type="submission" date="2022-01" db="EMBL/GenBank/DDBJ databases">
        <authorList>
            <person name="Xiong W."/>
            <person name="Schranz E."/>
        </authorList>
    </citation>
    <scope>NUCLEOTIDE SEQUENCE [LARGE SCALE GENOMIC DNA]</scope>
</reference>
<organism evidence="2 3">
    <name type="scientific">Lactuca virosa</name>
    <dbReference type="NCBI Taxonomy" id="75947"/>
    <lineage>
        <taxon>Eukaryota</taxon>
        <taxon>Viridiplantae</taxon>
        <taxon>Streptophyta</taxon>
        <taxon>Embryophyta</taxon>
        <taxon>Tracheophyta</taxon>
        <taxon>Spermatophyta</taxon>
        <taxon>Magnoliopsida</taxon>
        <taxon>eudicotyledons</taxon>
        <taxon>Gunneridae</taxon>
        <taxon>Pentapetalae</taxon>
        <taxon>asterids</taxon>
        <taxon>campanulids</taxon>
        <taxon>Asterales</taxon>
        <taxon>Asteraceae</taxon>
        <taxon>Cichorioideae</taxon>
        <taxon>Cichorieae</taxon>
        <taxon>Lactucinae</taxon>
        <taxon>Lactuca</taxon>
    </lineage>
</organism>
<evidence type="ECO:0000313" key="2">
    <source>
        <dbReference type="EMBL" id="CAH1427667.1"/>
    </source>
</evidence>
<evidence type="ECO:0000313" key="3">
    <source>
        <dbReference type="Proteomes" id="UP001157418"/>
    </source>
</evidence>
<name>A0AAU9MPE6_9ASTR</name>
<accession>A0AAU9MPE6</accession>
<evidence type="ECO:0008006" key="4">
    <source>
        <dbReference type="Google" id="ProtNLM"/>
    </source>
</evidence>
<keyword evidence="1" id="KW-0732">Signal</keyword>
<dbReference type="Proteomes" id="UP001157418">
    <property type="component" value="Unassembled WGS sequence"/>
</dbReference>
<dbReference type="EMBL" id="CAKMRJ010002223">
    <property type="protein sequence ID" value="CAH1427667.1"/>
    <property type="molecule type" value="Genomic_DNA"/>
</dbReference>
<keyword evidence="3" id="KW-1185">Reference proteome</keyword>
<sequence length="101" mass="11288">MEKLTILFLCSIVLSSIFITCASLDTISANQTITDGNTIVSAGQNFEMGFFSLGTSRKRYVGIVNQNPVFLSAQTLNTRDRRRDENNGEGYFGKLLCWGFY</sequence>
<proteinExistence type="predicted"/>